<evidence type="ECO:0000256" key="1">
    <source>
        <dbReference type="SAM" id="MobiDB-lite"/>
    </source>
</evidence>
<name>A0ABP8D3I1_9FLAO</name>
<evidence type="ECO:0000313" key="2">
    <source>
        <dbReference type="EMBL" id="GAA4246696.1"/>
    </source>
</evidence>
<dbReference type="Proteomes" id="UP001501682">
    <property type="component" value="Unassembled WGS sequence"/>
</dbReference>
<reference evidence="3" key="1">
    <citation type="journal article" date="2019" name="Int. J. Syst. Evol. Microbiol.">
        <title>The Global Catalogue of Microorganisms (GCM) 10K type strain sequencing project: providing services to taxonomists for standard genome sequencing and annotation.</title>
        <authorList>
            <consortium name="The Broad Institute Genomics Platform"/>
            <consortium name="The Broad Institute Genome Sequencing Center for Infectious Disease"/>
            <person name="Wu L."/>
            <person name="Ma J."/>
        </authorList>
    </citation>
    <scope>NUCLEOTIDE SEQUENCE [LARGE SCALE GENOMIC DNA]</scope>
    <source>
        <strain evidence="3">JCM 17633</strain>
    </source>
</reference>
<gene>
    <name evidence="2" type="ORF">GCM10022292_33770</name>
</gene>
<accession>A0ABP8D3I1</accession>
<proteinExistence type="predicted"/>
<dbReference type="EMBL" id="BAABCB010000044">
    <property type="protein sequence ID" value="GAA4246696.1"/>
    <property type="molecule type" value="Genomic_DNA"/>
</dbReference>
<comment type="caution">
    <text evidence="2">The sequence shown here is derived from an EMBL/GenBank/DDBJ whole genome shotgun (WGS) entry which is preliminary data.</text>
</comment>
<feature type="compositionally biased region" description="Basic and acidic residues" evidence="1">
    <location>
        <begin position="9"/>
        <end position="20"/>
    </location>
</feature>
<keyword evidence="3" id="KW-1185">Reference proteome</keyword>
<dbReference type="RefSeq" id="WP_344716121.1">
    <property type="nucleotide sequence ID" value="NZ_BAABCB010000044.1"/>
</dbReference>
<feature type="region of interest" description="Disordered" evidence="1">
    <location>
        <begin position="1"/>
        <end position="20"/>
    </location>
</feature>
<protein>
    <submittedName>
        <fullName evidence="2">Uncharacterized protein</fullName>
    </submittedName>
</protein>
<evidence type="ECO:0000313" key="3">
    <source>
        <dbReference type="Proteomes" id="UP001501682"/>
    </source>
</evidence>
<sequence length="50" mass="5749">MKTSQTFRKNPETDTEKGSEELSISLFGINKDTKLKDILAEVEKIHSTYF</sequence>
<organism evidence="2 3">
    <name type="scientific">Winogradskyella damuponensis</name>
    <dbReference type="NCBI Taxonomy" id="943939"/>
    <lineage>
        <taxon>Bacteria</taxon>
        <taxon>Pseudomonadati</taxon>
        <taxon>Bacteroidota</taxon>
        <taxon>Flavobacteriia</taxon>
        <taxon>Flavobacteriales</taxon>
        <taxon>Flavobacteriaceae</taxon>
        <taxon>Winogradskyella</taxon>
    </lineage>
</organism>